<evidence type="ECO:0000313" key="2">
    <source>
        <dbReference type="EMBL" id="AYV24994.1"/>
    </source>
</evidence>
<geneLocation type="plasmid" evidence="2">
    <name>unnamed</name>
</geneLocation>
<dbReference type="AlphaFoldDB" id="A0A3G4VJJ6"/>
<feature type="chain" id="PRO_5018121784" evidence="1">
    <location>
        <begin position="23"/>
        <end position="233"/>
    </location>
</feature>
<evidence type="ECO:0000313" key="3">
    <source>
        <dbReference type="Proteomes" id="UP000279760"/>
    </source>
</evidence>
<dbReference type="InterPro" id="IPR019106">
    <property type="entry name" value="T4SS_TrbC"/>
</dbReference>
<sequence length="233" mass="25933">MKQVNTLLLSILLLSISSMTLANLGYTPEELRRLAELEKRSQPSTQTQALIQNKTQASREFQQQALEQARAWQSKLNTNDLQRAITIPEATPNPAAAPTGVMVFVSLTMPESSLRSLLKQSEIWQVPLVIRGVLPQGFPATASKIQSLLTEPNGDTIQSGIAINPEWFRTFDIKEVPTFVAIKPGRCLPKQPCHHQDYDIIRGNVSLPDALEHLARGDNPEVVLPILQQQQQE</sequence>
<proteinExistence type="predicted"/>
<name>A0A3G4VJJ6_9VIBR</name>
<accession>A0A3G4VJJ6</accession>
<dbReference type="Proteomes" id="UP000279760">
    <property type="component" value="Plasmid unnamed"/>
</dbReference>
<reference evidence="2 3" key="1">
    <citation type="submission" date="2018-11" db="EMBL/GenBank/DDBJ databases">
        <title>Complete Genome Sequence of Vbrio mediterranei 117-T6: a Potential Pathogen Bacteria Isolated from the Conchocelis of Pyropia.</title>
        <authorList>
            <person name="Liu Q."/>
        </authorList>
    </citation>
    <scope>NUCLEOTIDE SEQUENCE [LARGE SCALE GENOMIC DNA]</scope>
    <source>
        <strain evidence="2 3">117-T6</strain>
        <plasmid evidence="2 3">unnamed</plasmid>
    </source>
</reference>
<dbReference type="RefSeq" id="WP_124942289.1">
    <property type="nucleotide sequence ID" value="NZ_CP033579.1"/>
</dbReference>
<dbReference type="NCBIfam" id="TIGR02742">
    <property type="entry name" value="TrbC_Ftype"/>
    <property type="match status" value="1"/>
</dbReference>
<keyword evidence="2" id="KW-0614">Plasmid</keyword>
<evidence type="ECO:0000256" key="1">
    <source>
        <dbReference type="SAM" id="SignalP"/>
    </source>
</evidence>
<organism evidence="2 3">
    <name type="scientific">Vibrio mediterranei</name>
    <dbReference type="NCBI Taxonomy" id="689"/>
    <lineage>
        <taxon>Bacteria</taxon>
        <taxon>Pseudomonadati</taxon>
        <taxon>Pseudomonadota</taxon>
        <taxon>Gammaproteobacteria</taxon>
        <taxon>Vibrionales</taxon>
        <taxon>Vibrionaceae</taxon>
        <taxon>Vibrio</taxon>
    </lineage>
</organism>
<protein>
    <submittedName>
        <fullName evidence="2">Type-F conjugative transfer system pilin assembly protein TrbC</fullName>
    </submittedName>
</protein>
<dbReference type="Pfam" id="PF09673">
    <property type="entry name" value="TrbC_Ftype"/>
    <property type="match status" value="1"/>
</dbReference>
<keyword evidence="1" id="KW-0732">Signal</keyword>
<gene>
    <name evidence="2" type="primary">trbC</name>
    <name evidence="2" type="ORF">ECB94_27125</name>
</gene>
<dbReference type="InterPro" id="IPR014113">
    <property type="entry name" value="T4SS_TrbC_subgr"/>
</dbReference>
<dbReference type="EMBL" id="CP033579">
    <property type="protein sequence ID" value="AYV24994.1"/>
    <property type="molecule type" value="Genomic_DNA"/>
</dbReference>
<feature type="signal peptide" evidence="1">
    <location>
        <begin position="1"/>
        <end position="22"/>
    </location>
</feature>